<name>A0ABT5QJF4_9GAMM</name>
<dbReference type="Gene3D" id="3.30.360.10">
    <property type="entry name" value="Dihydrodipicolinate Reductase, domain 2"/>
    <property type="match status" value="1"/>
</dbReference>
<dbReference type="PANTHER" id="PTHR43708:SF4">
    <property type="entry name" value="OXIDOREDUCTASE YCEM-RELATED"/>
    <property type="match status" value="1"/>
</dbReference>
<evidence type="ECO:0000259" key="1">
    <source>
        <dbReference type="Pfam" id="PF01408"/>
    </source>
</evidence>
<dbReference type="PANTHER" id="PTHR43708">
    <property type="entry name" value="CONSERVED EXPRESSED OXIDOREDUCTASE (EUROFUNG)"/>
    <property type="match status" value="1"/>
</dbReference>
<dbReference type="InterPro" id="IPR000683">
    <property type="entry name" value="Gfo/Idh/MocA-like_OxRdtase_N"/>
</dbReference>
<dbReference type="Gene3D" id="3.40.50.720">
    <property type="entry name" value="NAD(P)-binding Rossmann-like Domain"/>
    <property type="match status" value="1"/>
</dbReference>
<dbReference type="EMBL" id="JAJUBB010000004">
    <property type="protein sequence ID" value="MDD1781108.1"/>
    <property type="molecule type" value="Genomic_DNA"/>
</dbReference>
<accession>A0ABT5QJF4</accession>
<protein>
    <submittedName>
        <fullName evidence="2">Gfo/Idh/MocA family oxidoreductase</fullName>
    </submittedName>
</protein>
<proteinExistence type="predicted"/>
<comment type="caution">
    <text evidence="2">The sequence shown here is derived from an EMBL/GenBank/DDBJ whole genome shotgun (WGS) entry which is preliminary data.</text>
</comment>
<dbReference type="SUPFAM" id="SSF51735">
    <property type="entry name" value="NAD(P)-binding Rossmann-fold domains"/>
    <property type="match status" value="1"/>
</dbReference>
<dbReference type="InterPro" id="IPR036291">
    <property type="entry name" value="NAD(P)-bd_dom_sf"/>
</dbReference>
<feature type="domain" description="Gfo/Idh/MocA-like oxidoreductase N-terminal" evidence="1">
    <location>
        <begin position="1"/>
        <end position="119"/>
    </location>
</feature>
<dbReference type="SUPFAM" id="SSF55347">
    <property type="entry name" value="Glyceraldehyde-3-phosphate dehydrogenase-like, C-terminal domain"/>
    <property type="match status" value="1"/>
</dbReference>
<dbReference type="Pfam" id="PF01408">
    <property type="entry name" value="GFO_IDH_MocA"/>
    <property type="match status" value="1"/>
</dbReference>
<evidence type="ECO:0000313" key="3">
    <source>
        <dbReference type="Proteomes" id="UP001149821"/>
    </source>
</evidence>
<reference evidence="2" key="1">
    <citation type="submission" date="2021-12" db="EMBL/GenBank/DDBJ databases">
        <title>Enterovibrio ZSDZ35 sp. nov. and Enterovibrio ZSDZ42 sp. nov., isolated from coastal seawater in Qingdao.</title>
        <authorList>
            <person name="Zhang P."/>
        </authorList>
    </citation>
    <scope>NUCLEOTIDE SEQUENCE</scope>
    <source>
        <strain evidence="2">ZSDZ35</strain>
    </source>
</reference>
<organism evidence="2 3">
    <name type="scientific">Enterovibrio qingdaonensis</name>
    <dbReference type="NCBI Taxonomy" id="2899818"/>
    <lineage>
        <taxon>Bacteria</taxon>
        <taxon>Pseudomonadati</taxon>
        <taxon>Pseudomonadota</taxon>
        <taxon>Gammaproteobacteria</taxon>
        <taxon>Vibrionales</taxon>
        <taxon>Vibrionaceae</taxon>
        <taxon>Enterovibrio</taxon>
    </lineage>
</organism>
<sequence>MKIAVIGLGDIATKAYLPLLTRMPSLELVFCTRNPEKLAAVANEYRIAETCRDYRELITMNIDGVMIHTSSESHATIASFFMEQGIPVFVDKPATLNAAEYQKLHDLSEQTSVPMFVGFNRRYIPLWKELVGRENLRSLTWHKHRLNLTGAPQDFVFDDMIHVIDSLNIYGQIDQQDIQIVCQKSGDDIAMINLSWEENGTLFNGQMNRLFGKTCESVSMAFENEAYQFSGFLRGEKLENGTTQTVELADWTDTLESKGFKAMLEDWVNVVASGRMDEKVKQRNLSTHVFCDSLVEHIR</sequence>
<gene>
    <name evidence="2" type="ORF">LRP49_07810</name>
</gene>
<evidence type="ECO:0000313" key="2">
    <source>
        <dbReference type="EMBL" id="MDD1781108.1"/>
    </source>
</evidence>
<dbReference type="RefSeq" id="WP_274141415.1">
    <property type="nucleotide sequence ID" value="NZ_JAJUBB010000004.1"/>
</dbReference>
<dbReference type="Proteomes" id="UP001149821">
    <property type="component" value="Unassembled WGS sequence"/>
</dbReference>
<keyword evidence="3" id="KW-1185">Reference proteome</keyword>
<dbReference type="InterPro" id="IPR051317">
    <property type="entry name" value="Gfo/Idh/MocA_oxidoreduct"/>
</dbReference>